<gene>
    <name evidence="16" type="ORF">GOBAR_AA29910</name>
</gene>
<dbReference type="GO" id="GO:0051020">
    <property type="term" value="F:GTPase binding"/>
    <property type="evidence" value="ECO:0007669"/>
    <property type="project" value="UniProtKB-ARBA"/>
</dbReference>
<evidence type="ECO:0000256" key="7">
    <source>
        <dbReference type="ARBA" id="ARBA00022741"/>
    </source>
</evidence>
<evidence type="ECO:0000313" key="16">
    <source>
        <dbReference type="EMBL" id="PPR90758.1"/>
    </source>
</evidence>
<dbReference type="PROSITE" id="PS00108">
    <property type="entry name" value="PROTEIN_KINASE_ST"/>
    <property type="match status" value="1"/>
</dbReference>
<evidence type="ECO:0000256" key="9">
    <source>
        <dbReference type="ARBA" id="ARBA00022840"/>
    </source>
</evidence>
<evidence type="ECO:0000256" key="8">
    <source>
        <dbReference type="ARBA" id="ARBA00022777"/>
    </source>
</evidence>
<dbReference type="Gene3D" id="3.30.200.20">
    <property type="entry name" value="Phosphorylase Kinase, domain 1"/>
    <property type="match status" value="1"/>
</dbReference>
<comment type="subcellular location">
    <subcellularLocation>
        <location evidence="1">Cytoplasm</location>
    </subcellularLocation>
</comment>
<dbReference type="EMBL" id="KZ667507">
    <property type="protein sequence ID" value="PPR90758.1"/>
    <property type="molecule type" value="Genomic_DNA"/>
</dbReference>
<dbReference type="InterPro" id="IPR008271">
    <property type="entry name" value="Ser/Thr_kinase_AS"/>
</dbReference>
<evidence type="ECO:0000256" key="13">
    <source>
        <dbReference type="PROSITE-ProRule" id="PRU10141"/>
    </source>
</evidence>
<feature type="region of interest" description="Disordered" evidence="14">
    <location>
        <begin position="57"/>
        <end position="118"/>
    </location>
</feature>
<name>A0A2P5WI53_GOSBA</name>
<dbReference type="SUPFAM" id="SSF56112">
    <property type="entry name" value="Protein kinase-like (PK-like)"/>
    <property type="match status" value="1"/>
</dbReference>
<dbReference type="PANTHER" id="PTHR47987:SF13">
    <property type="entry name" value="RECEPTOR-LIKE CYTOSOLIC SERINE_THREONINE-PROTEIN KINASE RBK2"/>
    <property type="match status" value="1"/>
</dbReference>
<dbReference type="EC" id="2.7.11.1" evidence="2"/>
<accession>A0A2P5WI53</accession>
<feature type="compositionally biased region" description="Polar residues" evidence="14">
    <location>
        <begin position="1"/>
        <end position="24"/>
    </location>
</feature>
<evidence type="ECO:0000256" key="1">
    <source>
        <dbReference type="ARBA" id="ARBA00004496"/>
    </source>
</evidence>
<sequence length="508" mass="56851">MEDTQHFSPHSCEQSIDNKSSNKTVNEKFKKPFLNIGRRHRAGFFDKISPLDFKASLGADKERAVEEPPPTDGTLEDCSTSEEESIDSSMASVEIESAESEPVPDASTSSADFENQRHSSTSIHWRDFFRTRKKRQGVSSQGLPIKPKLTRRKKKRIKGDVVPQISSSLDAELSCFKCSWKNFSLSELREATDNFSRENLIGEGGYAEVYKGRLKDGKLVAIKRLTRGSPEEMTVDFLSELGIIVHVDHPNIAQLIGYGVDGGMHLVLQLSPHGSLASLLYGSKEKLNWCIRFKIALGAAEGLCYLHEGCQRRIIHKDIKPANILLSEDFDAQISDFGLSKWLPNQWTHHIVSKVEGTFGYLPPEFFLHGIVNEKTDVFAFGVVLLELVTGWQALDSSQKSLVIIPNGFGLDSTWFAYRARVLARVVSSHGIKCSQEEDLYPPARSHANPLIRENKIEQLVDPSLGDDYDSDQLNRVVDILKGNNSCQETLKQLEEGDTCEDLLEEDP</sequence>
<feature type="region of interest" description="Disordered" evidence="14">
    <location>
        <begin position="1"/>
        <end position="29"/>
    </location>
</feature>
<protein>
    <recommendedName>
        <fullName evidence="2">non-specific serine/threonine protein kinase</fullName>
        <ecNumber evidence="2">2.7.11.1</ecNumber>
    </recommendedName>
</protein>
<evidence type="ECO:0000256" key="14">
    <source>
        <dbReference type="SAM" id="MobiDB-lite"/>
    </source>
</evidence>
<comment type="subunit">
    <text evidence="12">Interacts with ARAC5 and ARAC10.</text>
</comment>
<dbReference type="OrthoDB" id="4062651at2759"/>
<evidence type="ECO:0000256" key="5">
    <source>
        <dbReference type="ARBA" id="ARBA00022553"/>
    </source>
</evidence>
<dbReference type="PROSITE" id="PS00107">
    <property type="entry name" value="PROTEIN_KINASE_ATP"/>
    <property type="match status" value="1"/>
</dbReference>
<dbReference type="InterPro" id="IPR000719">
    <property type="entry name" value="Prot_kinase_dom"/>
</dbReference>
<dbReference type="InterPro" id="IPR001245">
    <property type="entry name" value="Ser-Thr/Tyr_kinase_cat_dom"/>
</dbReference>
<dbReference type="Pfam" id="PF07714">
    <property type="entry name" value="PK_Tyr_Ser-Thr"/>
    <property type="match status" value="1"/>
</dbReference>
<evidence type="ECO:0000256" key="10">
    <source>
        <dbReference type="ARBA" id="ARBA00047899"/>
    </source>
</evidence>
<feature type="compositionally biased region" description="Polar residues" evidence="14">
    <location>
        <begin position="106"/>
        <end position="118"/>
    </location>
</feature>
<evidence type="ECO:0000256" key="3">
    <source>
        <dbReference type="ARBA" id="ARBA00022490"/>
    </source>
</evidence>
<dbReference type="InterPro" id="IPR046958">
    <property type="entry name" value="RBK1/2/STUNTED"/>
</dbReference>
<comment type="catalytic activity">
    <reaction evidence="11">
        <text>L-seryl-[protein] + ATP = O-phospho-L-seryl-[protein] + ADP + H(+)</text>
        <dbReference type="Rhea" id="RHEA:17989"/>
        <dbReference type="Rhea" id="RHEA-COMP:9863"/>
        <dbReference type="Rhea" id="RHEA-COMP:11604"/>
        <dbReference type="ChEBI" id="CHEBI:15378"/>
        <dbReference type="ChEBI" id="CHEBI:29999"/>
        <dbReference type="ChEBI" id="CHEBI:30616"/>
        <dbReference type="ChEBI" id="CHEBI:83421"/>
        <dbReference type="ChEBI" id="CHEBI:456216"/>
        <dbReference type="EC" id="2.7.11.1"/>
    </reaction>
</comment>
<keyword evidence="5" id="KW-0597">Phosphoprotein</keyword>
<evidence type="ECO:0000256" key="12">
    <source>
        <dbReference type="ARBA" id="ARBA00063228"/>
    </source>
</evidence>
<feature type="domain" description="Protein kinase" evidence="15">
    <location>
        <begin position="195"/>
        <end position="508"/>
    </location>
</feature>
<evidence type="ECO:0000256" key="4">
    <source>
        <dbReference type="ARBA" id="ARBA00022527"/>
    </source>
</evidence>
<keyword evidence="7 13" id="KW-0547">Nucleotide-binding</keyword>
<evidence type="ECO:0000259" key="15">
    <source>
        <dbReference type="PROSITE" id="PS50011"/>
    </source>
</evidence>
<reference evidence="16 17" key="1">
    <citation type="submission" date="2015-01" db="EMBL/GenBank/DDBJ databases">
        <title>Genome of allotetraploid Gossypium barbadense reveals genomic plasticity and fiber elongation in cotton evolution.</title>
        <authorList>
            <person name="Chen X."/>
            <person name="Liu X."/>
            <person name="Zhao B."/>
            <person name="Zheng H."/>
            <person name="Hu Y."/>
            <person name="Lu G."/>
            <person name="Yang C."/>
            <person name="Chen J."/>
            <person name="Shan C."/>
            <person name="Zhang L."/>
            <person name="Zhou Y."/>
            <person name="Wang L."/>
            <person name="Guo W."/>
            <person name="Bai Y."/>
            <person name="Ruan J."/>
            <person name="Shangguan X."/>
            <person name="Mao Y."/>
            <person name="Jiang J."/>
            <person name="Zhu Y."/>
            <person name="Lei J."/>
            <person name="Kang H."/>
            <person name="Chen S."/>
            <person name="He X."/>
            <person name="Wang R."/>
            <person name="Wang Y."/>
            <person name="Chen J."/>
            <person name="Wang L."/>
            <person name="Yu S."/>
            <person name="Wang B."/>
            <person name="Wei J."/>
            <person name="Song S."/>
            <person name="Lu X."/>
            <person name="Gao Z."/>
            <person name="Gu W."/>
            <person name="Deng X."/>
            <person name="Ma D."/>
            <person name="Wang S."/>
            <person name="Liang W."/>
            <person name="Fang L."/>
            <person name="Cai C."/>
            <person name="Zhu X."/>
            <person name="Zhou B."/>
            <person name="Zhang Y."/>
            <person name="Chen Z."/>
            <person name="Xu S."/>
            <person name="Zhu R."/>
            <person name="Wang S."/>
            <person name="Zhang T."/>
            <person name="Zhao G."/>
        </authorList>
    </citation>
    <scope>NUCLEOTIDE SEQUENCE [LARGE SCALE GENOMIC DNA]</scope>
    <source>
        <strain evidence="17">cv. Xinhai21</strain>
        <tissue evidence="16">Leaf</tissue>
    </source>
</reference>
<comment type="catalytic activity">
    <reaction evidence="10">
        <text>L-threonyl-[protein] + ATP = O-phospho-L-threonyl-[protein] + ADP + H(+)</text>
        <dbReference type="Rhea" id="RHEA:46608"/>
        <dbReference type="Rhea" id="RHEA-COMP:11060"/>
        <dbReference type="Rhea" id="RHEA-COMP:11605"/>
        <dbReference type="ChEBI" id="CHEBI:15378"/>
        <dbReference type="ChEBI" id="CHEBI:30013"/>
        <dbReference type="ChEBI" id="CHEBI:30616"/>
        <dbReference type="ChEBI" id="CHEBI:61977"/>
        <dbReference type="ChEBI" id="CHEBI:456216"/>
        <dbReference type="EC" id="2.7.11.1"/>
    </reaction>
</comment>
<proteinExistence type="predicted"/>
<keyword evidence="4" id="KW-0723">Serine/threonine-protein kinase</keyword>
<dbReference type="InterPro" id="IPR011009">
    <property type="entry name" value="Kinase-like_dom_sf"/>
</dbReference>
<dbReference type="GO" id="GO:0005524">
    <property type="term" value="F:ATP binding"/>
    <property type="evidence" value="ECO:0007669"/>
    <property type="project" value="UniProtKB-UniRule"/>
</dbReference>
<feature type="compositionally biased region" description="Basic residues" evidence="14">
    <location>
        <begin position="148"/>
        <end position="157"/>
    </location>
</feature>
<dbReference type="SMART" id="SM00220">
    <property type="entry name" value="S_TKc"/>
    <property type="match status" value="1"/>
</dbReference>
<evidence type="ECO:0000256" key="2">
    <source>
        <dbReference type="ARBA" id="ARBA00012513"/>
    </source>
</evidence>
<feature type="binding site" evidence="13">
    <location>
        <position position="223"/>
    </location>
    <ligand>
        <name>ATP</name>
        <dbReference type="ChEBI" id="CHEBI:30616"/>
    </ligand>
</feature>
<organism evidence="16 17">
    <name type="scientific">Gossypium barbadense</name>
    <name type="common">Sea Island cotton</name>
    <name type="synonym">Hibiscus barbadensis</name>
    <dbReference type="NCBI Taxonomy" id="3634"/>
    <lineage>
        <taxon>Eukaryota</taxon>
        <taxon>Viridiplantae</taxon>
        <taxon>Streptophyta</taxon>
        <taxon>Embryophyta</taxon>
        <taxon>Tracheophyta</taxon>
        <taxon>Spermatophyta</taxon>
        <taxon>Magnoliopsida</taxon>
        <taxon>eudicotyledons</taxon>
        <taxon>Gunneridae</taxon>
        <taxon>Pentapetalae</taxon>
        <taxon>rosids</taxon>
        <taxon>malvids</taxon>
        <taxon>Malvales</taxon>
        <taxon>Malvaceae</taxon>
        <taxon>Malvoideae</taxon>
        <taxon>Gossypium</taxon>
    </lineage>
</organism>
<dbReference type="Proteomes" id="UP000239757">
    <property type="component" value="Unassembled WGS sequence"/>
</dbReference>
<dbReference type="GO" id="GO:0004674">
    <property type="term" value="F:protein serine/threonine kinase activity"/>
    <property type="evidence" value="ECO:0007669"/>
    <property type="project" value="UniProtKB-KW"/>
</dbReference>
<dbReference type="PROSITE" id="PS50011">
    <property type="entry name" value="PROTEIN_KINASE_DOM"/>
    <property type="match status" value="1"/>
</dbReference>
<keyword evidence="9 13" id="KW-0067">ATP-binding</keyword>
<dbReference type="Gene3D" id="1.10.510.10">
    <property type="entry name" value="Transferase(Phosphotransferase) domain 1"/>
    <property type="match status" value="1"/>
</dbReference>
<keyword evidence="6" id="KW-0808">Transferase</keyword>
<evidence type="ECO:0000256" key="6">
    <source>
        <dbReference type="ARBA" id="ARBA00022679"/>
    </source>
</evidence>
<dbReference type="FunFam" id="3.30.200.20:FF:000445">
    <property type="entry name" value="Receptor-like cytosolic serine/threonine-protein kinase RBK2"/>
    <property type="match status" value="1"/>
</dbReference>
<dbReference type="GO" id="GO:0005737">
    <property type="term" value="C:cytoplasm"/>
    <property type="evidence" value="ECO:0007669"/>
    <property type="project" value="UniProtKB-SubCell"/>
</dbReference>
<dbReference type="AlphaFoldDB" id="A0A2P5WI53"/>
<evidence type="ECO:0000313" key="17">
    <source>
        <dbReference type="Proteomes" id="UP000239757"/>
    </source>
</evidence>
<keyword evidence="8" id="KW-0418">Kinase</keyword>
<dbReference type="FunFam" id="1.10.510.10:FF:000335">
    <property type="entry name" value="receptor-like cytosolic serine/threonine-protein kinase RBK2"/>
    <property type="match status" value="1"/>
</dbReference>
<dbReference type="InterPro" id="IPR017441">
    <property type="entry name" value="Protein_kinase_ATP_BS"/>
</dbReference>
<keyword evidence="3" id="KW-0963">Cytoplasm</keyword>
<evidence type="ECO:0000256" key="11">
    <source>
        <dbReference type="ARBA" id="ARBA00048679"/>
    </source>
</evidence>
<dbReference type="PANTHER" id="PTHR47987">
    <property type="entry name" value="OS08G0249100 PROTEIN"/>
    <property type="match status" value="1"/>
</dbReference>
<feature type="region of interest" description="Disordered" evidence="14">
    <location>
        <begin position="133"/>
        <end position="157"/>
    </location>
</feature>